<dbReference type="OrthoDB" id="10071239at2759"/>
<reference evidence="1 2" key="2">
    <citation type="submission" date="2018-11" db="EMBL/GenBank/DDBJ databases">
        <authorList>
            <consortium name="Pathogen Informatics"/>
        </authorList>
    </citation>
    <scope>NUCLEOTIDE SEQUENCE [LARGE SCALE GENOMIC DNA]</scope>
    <source>
        <strain evidence="1 2">NST_G2</strain>
    </source>
</reference>
<dbReference type="AlphaFoldDB" id="A0A183TPC0"/>
<dbReference type="PANTHER" id="PTHR19446">
    <property type="entry name" value="REVERSE TRANSCRIPTASES"/>
    <property type="match status" value="1"/>
</dbReference>
<organism evidence="3">
    <name type="scientific">Schistocephalus solidus</name>
    <name type="common">Tapeworm</name>
    <dbReference type="NCBI Taxonomy" id="70667"/>
    <lineage>
        <taxon>Eukaryota</taxon>
        <taxon>Metazoa</taxon>
        <taxon>Spiralia</taxon>
        <taxon>Lophotrochozoa</taxon>
        <taxon>Platyhelminthes</taxon>
        <taxon>Cestoda</taxon>
        <taxon>Eucestoda</taxon>
        <taxon>Diphyllobothriidea</taxon>
        <taxon>Diphyllobothriidae</taxon>
        <taxon>Schistocephalus</taxon>
    </lineage>
</organism>
<name>A0A183TPC0_SCHSO</name>
<gene>
    <name evidence="1" type="ORF">SSLN_LOCUS18318</name>
</gene>
<proteinExistence type="predicted"/>
<keyword evidence="2" id="KW-1185">Reference proteome</keyword>
<reference evidence="3" key="1">
    <citation type="submission" date="2016-06" db="UniProtKB">
        <authorList>
            <consortium name="WormBaseParasite"/>
        </authorList>
    </citation>
    <scope>IDENTIFICATION</scope>
</reference>
<protein>
    <submittedName>
        <fullName evidence="3">Reverse transcriptase domain-containing protein</fullName>
    </submittedName>
</protein>
<sequence length="149" mass="16706">MGRTLPPSTTPQSIACLKWKSTPNLISRTIQETIRIVQQLSSGKTPGSDVIPAEIYKHGGNQLTNRLTVLFQGQVPFKYATTIHLYKKKGNRQLHDSHRGILLLNIAGKIFARILLNRLNAHVEQGLRPESICDYRRHRGTIDIIFAAG</sequence>
<dbReference type="Proteomes" id="UP000275846">
    <property type="component" value="Unassembled WGS sequence"/>
</dbReference>
<dbReference type="WBParaSite" id="SSLN_0001900501-mRNA-1">
    <property type="protein sequence ID" value="SSLN_0001900501-mRNA-1"/>
    <property type="gene ID" value="SSLN_0001900501"/>
</dbReference>
<dbReference type="EMBL" id="UYSU01044152">
    <property type="protein sequence ID" value="VDM04704.1"/>
    <property type="molecule type" value="Genomic_DNA"/>
</dbReference>
<accession>A0A183TPC0</accession>
<evidence type="ECO:0000313" key="1">
    <source>
        <dbReference type="EMBL" id="VDM04704.1"/>
    </source>
</evidence>
<evidence type="ECO:0000313" key="3">
    <source>
        <dbReference type="WBParaSite" id="SSLN_0001900501-mRNA-1"/>
    </source>
</evidence>
<evidence type="ECO:0000313" key="2">
    <source>
        <dbReference type="Proteomes" id="UP000275846"/>
    </source>
</evidence>